<dbReference type="PANTHER" id="PTHR11079:SF190">
    <property type="entry name" value="CYTOSINE DEAMINASE"/>
    <property type="match status" value="1"/>
</dbReference>
<evidence type="ECO:0000256" key="12">
    <source>
        <dbReference type="ARBA" id="ARBA00056232"/>
    </source>
</evidence>
<dbReference type="GeneID" id="39584682"/>
<evidence type="ECO:0000256" key="10">
    <source>
        <dbReference type="ARBA" id="ARBA00023242"/>
    </source>
</evidence>
<comment type="cofactor">
    <cofactor evidence="1">
        <name>Zn(2+)</name>
        <dbReference type="ChEBI" id="CHEBI:29105"/>
    </cofactor>
</comment>
<keyword evidence="6" id="KW-0963">Cytoplasm</keyword>
<gene>
    <name evidence="18" type="primary">FCY1</name>
    <name evidence="18" type="ORF">EHS24_000139</name>
</gene>
<keyword evidence="7" id="KW-0479">Metal-binding</keyword>
<evidence type="ECO:0000256" key="5">
    <source>
        <dbReference type="ARBA" id="ARBA00011738"/>
    </source>
</evidence>
<dbReference type="PANTHER" id="PTHR11079">
    <property type="entry name" value="CYTOSINE DEAMINASE FAMILY MEMBER"/>
    <property type="match status" value="1"/>
</dbReference>
<evidence type="ECO:0000256" key="8">
    <source>
        <dbReference type="ARBA" id="ARBA00022801"/>
    </source>
</evidence>
<dbReference type="InterPro" id="IPR002125">
    <property type="entry name" value="CMP_dCMP_dom"/>
</dbReference>
<evidence type="ECO:0000259" key="17">
    <source>
        <dbReference type="PROSITE" id="PS51747"/>
    </source>
</evidence>
<comment type="function">
    <text evidence="12">Catalyzes the hydrolytic deamination of cytosine to uracil or 5-methylcytosine to thymine. Is involved in the pyrimidine salvage pathway, which allows the cell to utilize cytosine for pyrimidine nucleotide synthesis.</text>
</comment>
<evidence type="ECO:0000256" key="4">
    <source>
        <dbReference type="ARBA" id="ARBA00006576"/>
    </source>
</evidence>
<evidence type="ECO:0000256" key="9">
    <source>
        <dbReference type="ARBA" id="ARBA00022833"/>
    </source>
</evidence>
<sequence length="163" mass="17680">MPAVTPDQYPQFMRVSAHEQALKSLSEGGIPIGAAIVHLPTGDVLARGHNQRVQMGSNIRHGETDALENLGRVPEGLLRECAMVTTLSPCFMCSGTCLLYKIPLIILGENDNFVGGEDLVRSHGVEVVNLKDEAVTKMMTDWIASPNGQKIWNEDIGEVTVKA</sequence>
<dbReference type="GO" id="GO:0008655">
    <property type="term" value="P:pyrimidine-containing compound salvage"/>
    <property type="evidence" value="ECO:0007669"/>
    <property type="project" value="TreeGrafter"/>
</dbReference>
<dbReference type="GO" id="GO:0004131">
    <property type="term" value="F:cytosine deaminase activity"/>
    <property type="evidence" value="ECO:0007669"/>
    <property type="project" value="UniProtKB-EC"/>
</dbReference>
<organism evidence="18 19">
    <name type="scientific">Apiotrichum porosum</name>
    <dbReference type="NCBI Taxonomy" id="105984"/>
    <lineage>
        <taxon>Eukaryota</taxon>
        <taxon>Fungi</taxon>
        <taxon>Dikarya</taxon>
        <taxon>Basidiomycota</taxon>
        <taxon>Agaricomycotina</taxon>
        <taxon>Tremellomycetes</taxon>
        <taxon>Trichosporonales</taxon>
        <taxon>Trichosporonaceae</taxon>
        <taxon>Apiotrichum</taxon>
    </lineage>
</organism>
<evidence type="ECO:0000256" key="13">
    <source>
        <dbReference type="ARBA" id="ARBA00060700"/>
    </source>
</evidence>
<keyword evidence="10" id="KW-0539">Nucleus</keyword>
<evidence type="ECO:0000256" key="14">
    <source>
        <dbReference type="ARBA" id="ARBA00066550"/>
    </source>
</evidence>
<evidence type="ECO:0000256" key="3">
    <source>
        <dbReference type="ARBA" id="ARBA00004496"/>
    </source>
</evidence>
<dbReference type="GO" id="GO:0008835">
    <property type="term" value="F:diaminohydroxyphosphoribosylaminopyrimidine deaminase activity"/>
    <property type="evidence" value="ECO:0007669"/>
    <property type="project" value="TreeGrafter"/>
</dbReference>
<feature type="domain" description="CMP/dCMP-type deaminase" evidence="17">
    <location>
        <begin position="8"/>
        <end position="127"/>
    </location>
</feature>
<comment type="catalytic activity">
    <reaction evidence="11">
        <text>cytosine + H2O + H(+) = uracil + NH4(+)</text>
        <dbReference type="Rhea" id="RHEA:20605"/>
        <dbReference type="ChEBI" id="CHEBI:15377"/>
        <dbReference type="ChEBI" id="CHEBI:15378"/>
        <dbReference type="ChEBI" id="CHEBI:16040"/>
        <dbReference type="ChEBI" id="CHEBI:17568"/>
        <dbReference type="ChEBI" id="CHEBI:28938"/>
        <dbReference type="EC" id="3.5.4.1"/>
    </reaction>
</comment>
<dbReference type="STRING" id="105984.A0A427Y9K4"/>
<dbReference type="EMBL" id="RSCE01000001">
    <property type="protein sequence ID" value="RSH87627.1"/>
    <property type="molecule type" value="Genomic_DNA"/>
</dbReference>
<protein>
    <recommendedName>
        <fullName evidence="15">Cytosine deaminase</fullName>
        <ecNumber evidence="14">3.5.4.1</ecNumber>
    </recommendedName>
    <alternativeName>
        <fullName evidence="16">Cytosine aminohydrolase</fullName>
    </alternativeName>
</protein>
<accession>A0A427Y9K4</accession>
<keyword evidence="9" id="KW-0862">Zinc</keyword>
<dbReference type="Gene3D" id="3.40.140.10">
    <property type="entry name" value="Cytidine Deaminase, domain 2"/>
    <property type="match status" value="1"/>
</dbReference>
<evidence type="ECO:0000256" key="15">
    <source>
        <dbReference type="ARBA" id="ARBA00074321"/>
    </source>
</evidence>
<dbReference type="OrthoDB" id="408702at2759"/>
<dbReference type="EC" id="3.5.4.1" evidence="14"/>
<dbReference type="RefSeq" id="XP_028479835.1">
    <property type="nucleotide sequence ID" value="XM_028615978.1"/>
</dbReference>
<comment type="subunit">
    <text evidence="5">Homodimer.</text>
</comment>
<evidence type="ECO:0000256" key="6">
    <source>
        <dbReference type="ARBA" id="ARBA00022490"/>
    </source>
</evidence>
<comment type="pathway">
    <text evidence="13">Pyrimidine metabolism; UMP biosynthesis via salvage pathway; uracil from cytosine: step 1/1.</text>
</comment>
<dbReference type="SUPFAM" id="SSF53927">
    <property type="entry name" value="Cytidine deaminase-like"/>
    <property type="match status" value="1"/>
</dbReference>
<reference evidence="18 19" key="1">
    <citation type="submission" date="2018-11" db="EMBL/GenBank/DDBJ databases">
        <title>Genome sequence of Apiotrichum porosum DSM 27194.</title>
        <authorList>
            <person name="Aliyu H."/>
            <person name="Gorte O."/>
            <person name="Ochsenreither K."/>
        </authorList>
    </citation>
    <scope>NUCLEOTIDE SEQUENCE [LARGE SCALE GENOMIC DNA]</scope>
    <source>
        <strain evidence="18 19">DSM 27194</strain>
    </source>
</reference>
<dbReference type="FunFam" id="3.40.140.10:FF:000016">
    <property type="entry name" value="Cytosine deaminase"/>
    <property type="match status" value="1"/>
</dbReference>
<dbReference type="GO" id="GO:0046087">
    <property type="term" value="P:cytidine metabolic process"/>
    <property type="evidence" value="ECO:0007669"/>
    <property type="project" value="TreeGrafter"/>
</dbReference>
<dbReference type="CDD" id="cd01285">
    <property type="entry name" value="nucleoside_deaminase"/>
    <property type="match status" value="1"/>
</dbReference>
<dbReference type="PROSITE" id="PS51747">
    <property type="entry name" value="CYT_DCMP_DEAMINASES_2"/>
    <property type="match status" value="1"/>
</dbReference>
<dbReference type="GO" id="GO:0005737">
    <property type="term" value="C:cytoplasm"/>
    <property type="evidence" value="ECO:0007669"/>
    <property type="project" value="UniProtKB-SubCell"/>
</dbReference>
<dbReference type="AlphaFoldDB" id="A0A427Y9K4"/>
<proteinExistence type="inferred from homology"/>
<dbReference type="GO" id="GO:0046872">
    <property type="term" value="F:metal ion binding"/>
    <property type="evidence" value="ECO:0007669"/>
    <property type="project" value="UniProtKB-KW"/>
</dbReference>
<evidence type="ECO:0000313" key="18">
    <source>
        <dbReference type="EMBL" id="RSH87627.1"/>
    </source>
</evidence>
<comment type="caution">
    <text evidence="18">The sequence shown here is derived from an EMBL/GenBank/DDBJ whole genome shotgun (WGS) entry which is preliminary data.</text>
</comment>
<dbReference type="GO" id="GO:0005634">
    <property type="term" value="C:nucleus"/>
    <property type="evidence" value="ECO:0007669"/>
    <property type="project" value="UniProtKB-SubCell"/>
</dbReference>
<evidence type="ECO:0000256" key="2">
    <source>
        <dbReference type="ARBA" id="ARBA00004123"/>
    </source>
</evidence>
<evidence type="ECO:0000313" key="19">
    <source>
        <dbReference type="Proteomes" id="UP000279236"/>
    </source>
</evidence>
<dbReference type="GO" id="GO:0019858">
    <property type="term" value="P:cytosine metabolic process"/>
    <property type="evidence" value="ECO:0007669"/>
    <property type="project" value="TreeGrafter"/>
</dbReference>
<evidence type="ECO:0000256" key="11">
    <source>
        <dbReference type="ARBA" id="ARBA00050113"/>
    </source>
</evidence>
<keyword evidence="8" id="KW-0378">Hydrolase</keyword>
<evidence type="ECO:0000256" key="1">
    <source>
        <dbReference type="ARBA" id="ARBA00001947"/>
    </source>
</evidence>
<evidence type="ECO:0000256" key="7">
    <source>
        <dbReference type="ARBA" id="ARBA00022723"/>
    </source>
</evidence>
<keyword evidence="19" id="KW-1185">Reference proteome</keyword>
<evidence type="ECO:0000256" key="16">
    <source>
        <dbReference type="ARBA" id="ARBA00084039"/>
    </source>
</evidence>
<dbReference type="InterPro" id="IPR016193">
    <property type="entry name" value="Cytidine_deaminase-like"/>
</dbReference>
<dbReference type="Proteomes" id="UP000279236">
    <property type="component" value="Unassembled WGS sequence"/>
</dbReference>
<dbReference type="Pfam" id="PF00383">
    <property type="entry name" value="dCMP_cyt_deam_1"/>
    <property type="match status" value="1"/>
</dbReference>
<name>A0A427Y9K4_9TREE</name>
<comment type="similarity">
    <text evidence="4">Belongs to the cytidine and deoxycytidylate deaminase family.</text>
</comment>
<comment type="subcellular location">
    <subcellularLocation>
        <location evidence="3">Cytoplasm</location>
    </subcellularLocation>
    <subcellularLocation>
        <location evidence="2">Nucleus</location>
    </subcellularLocation>
</comment>